<accession>A0ABT9ZN67</accession>
<reference evidence="3 4" key="1">
    <citation type="submission" date="2023-07" db="EMBL/GenBank/DDBJ databases">
        <title>Genomic Encyclopedia of Type Strains, Phase IV (KMG-IV): sequencing the most valuable type-strain genomes for metagenomic binning, comparative biology and taxonomic classification.</title>
        <authorList>
            <person name="Goeker M."/>
        </authorList>
    </citation>
    <scope>NUCLEOTIDE SEQUENCE [LARGE SCALE GENOMIC DNA]</scope>
    <source>
        <strain evidence="3 4">DSM 29005</strain>
    </source>
</reference>
<feature type="domain" description="Antitoxin epsilon/PezA" evidence="2">
    <location>
        <begin position="6"/>
        <end position="85"/>
    </location>
</feature>
<sequence length="89" mass="10603">MEKPLNYEKTFKIEIINEIANGVYNRLLNFILNNGINRQDKNNPYNVLLGQFVEMLDINLFDMSIVELEVVDAYWKNMNTYIKKITRKD</sequence>
<name>A0ABT9ZN67_9BACI</name>
<organism evidence="3 4">
    <name type="scientific">Metabacillus malikii</name>
    <dbReference type="NCBI Taxonomy" id="1504265"/>
    <lineage>
        <taxon>Bacteria</taxon>
        <taxon>Bacillati</taxon>
        <taxon>Bacillota</taxon>
        <taxon>Bacilli</taxon>
        <taxon>Bacillales</taxon>
        <taxon>Bacillaceae</taxon>
        <taxon>Metabacillus</taxon>
    </lineage>
</organism>
<evidence type="ECO:0000313" key="4">
    <source>
        <dbReference type="Proteomes" id="UP001234495"/>
    </source>
</evidence>
<proteinExistence type="predicted"/>
<evidence type="ECO:0000256" key="1">
    <source>
        <dbReference type="ARBA" id="ARBA00022649"/>
    </source>
</evidence>
<protein>
    <recommendedName>
        <fullName evidence="2">Antitoxin epsilon/PezA domain-containing protein</fullName>
    </recommendedName>
</protein>
<dbReference type="InterPro" id="IPR015090">
    <property type="entry name" value="Epsilon_PezA_dom"/>
</dbReference>
<dbReference type="RefSeq" id="WP_307346278.1">
    <property type="nucleotide sequence ID" value="NZ_JAUSUD010000034.1"/>
</dbReference>
<dbReference type="EMBL" id="JAUSUD010000034">
    <property type="protein sequence ID" value="MDQ0233241.1"/>
    <property type="molecule type" value="Genomic_DNA"/>
</dbReference>
<dbReference type="SUPFAM" id="SSF81710">
    <property type="entry name" value="Plasmid maintenance system epsilon/zeta, antidote epsilon subunit"/>
    <property type="match status" value="1"/>
</dbReference>
<dbReference type="Gene3D" id="1.10.8.130">
    <property type="match status" value="1"/>
</dbReference>
<keyword evidence="4" id="KW-1185">Reference proteome</keyword>
<evidence type="ECO:0000259" key="2">
    <source>
        <dbReference type="Pfam" id="PF08998"/>
    </source>
</evidence>
<keyword evidence="1" id="KW-1277">Toxin-antitoxin system</keyword>
<comment type="caution">
    <text evidence="3">The sequence shown here is derived from an EMBL/GenBank/DDBJ whole genome shotgun (WGS) entry which is preliminary data.</text>
</comment>
<gene>
    <name evidence="3" type="ORF">J2S19_004583</name>
</gene>
<dbReference type="Proteomes" id="UP001234495">
    <property type="component" value="Unassembled WGS sequence"/>
</dbReference>
<dbReference type="Pfam" id="PF08998">
    <property type="entry name" value="Epsilon_antitox"/>
    <property type="match status" value="1"/>
</dbReference>
<dbReference type="InterPro" id="IPR035569">
    <property type="entry name" value="Antitoxin_epsilon/PezA_dom_sf"/>
</dbReference>
<evidence type="ECO:0000313" key="3">
    <source>
        <dbReference type="EMBL" id="MDQ0233241.1"/>
    </source>
</evidence>